<comment type="pathway">
    <text evidence="1">Purine metabolism; IMP biosynthesis via de novo pathway; N(2)-formyl-N(1)-(5-phospho-D-ribosyl)glycinamide from N(1)-(5-phospho-D-ribosyl)glycinamide (10-formyl THF route): step 1/1.</text>
</comment>
<dbReference type="Pfam" id="PF00551">
    <property type="entry name" value="Formyl_trans_N"/>
    <property type="match status" value="1"/>
</dbReference>
<evidence type="ECO:0000256" key="3">
    <source>
        <dbReference type="ARBA" id="ARBA00022679"/>
    </source>
</evidence>
<evidence type="ECO:0000313" key="7">
    <source>
        <dbReference type="Proteomes" id="UP001257909"/>
    </source>
</evidence>
<dbReference type="InterPro" id="IPR002376">
    <property type="entry name" value="Formyl_transf_N"/>
</dbReference>
<dbReference type="Gene3D" id="3.40.50.170">
    <property type="entry name" value="Formyl transferase, N-terminal domain"/>
    <property type="match status" value="1"/>
</dbReference>
<dbReference type="PANTHER" id="PTHR43369:SF2">
    <property type="entry name" value="PHOSPHORIBOSYLGLYCINAMIDE FORMYLTRANSFERASE"/>
    <property type="match status" value="1"/>
</dbReference>
<keyword evidence="4" id="KW-0658">Purine biosynthesis</keyword>
<dbReference type="EC" id="2.1.2.2" evidence="2"/>
<comment type="caution">
    <text evidence="6">The sequence shown here is derived from an EMBL/GenBank/DDBJ whole genome shotgun (WGS) entry which is preliminary data.</text>
</comment>
<evidence type="ECO:0000259" key="5">
    <source>
        <dbReference type="Pfam" id="PF00551"/>
    </source>
</evidence>
<dbReference type="Proteomes" id="UP001257909">
    <property type="component" value="Unassembled WGS sequence"/>
</dbReference>
<dbReference type="GO" id="GO:0004644">
    <property type="term" value="F:phosphoribosylglycinamide formyltransferase activity"/>
    <property type="evidence" value="ECO:0007669"/>
    <property type="project" value="UniProtKB-EC"/>
</dbReference>
<protein>
    <recommendedName>
        <fullName evidence="2">phosphoribosylglycinamide formyltransferase 1</fullName>
        <ecNumber evidence="2">2.1.2.2</ecNumber>
    </recommendedName>
</protein>
<evidence type="ECO:0000256" key="2">
    <source>
        <dbReference type="ARBA" id="ARBA00012254"/>
    </source>
</evidence>
<dbReference type="InterPro" id="IPR036477">
    <property type="entry name" value="Formyl_transf_N_sf"/>
</dbReference>
<gene>
    <name evidence="6" type="ORF">J2W69_000089</name>
</gene>
<organism evidence="6 7">
    <name type="scientific">Rheinheimera soli</name>
    <dbReference type="NCBI Taxonomy" id="443616"/>
    <lineage>
        <taxon>Bacteria</taxon>
        <taxon>Pseudomonadati</taxon>
        <taxon>Pseudomonadota</taxon>
        <taxon>Gammaproteobacteria</taxon>
        <taxon>Chromatiales</taxon>
        <taxon>Chromatiaceae</taxon>
        <taxon>Rheinheimera</taxon>
    </lineage>
</organism>
<dbReference type="SUPFAM" id="SSF53328">
    <property type="entry name" value="Formyltransferase"/>
    <property type="match status" value="1"/>
</dbReference>
<evidence type="ECO:0000313" key="6">
    <source>
        <dbReference type="EMBL" id="MDR7119174.1"/>
    </source>
</evidence>
<keyword evidence="7" id="KW-1185">Reference proteome</keyword>
<name>A0ABU1VTW7_9GAMM</name>
<feature type="domain" description="Formyl transferase N-terminal" evidence="5">
    <location>
        <begin position="15"/>
        <end position="190"/>
    </location>
</feature>
<evidence type="ECO:0000256" key="1">
    <source>
        <dbReference type="ARBA" id="ARBA00005054"/>
    </source>
</evidence>
<dbReference type="PANTHER" id="PTHR43369">
    <property type="entry name" value="PHOSPHORIBOSYLGLYCINAMIDE FORMYLTRANSFERASE"/>
    <property type="match status" value="1"/>
</dbReference>
<evidence type="ECO:0000256" key="4">
    <source>
        <dbReference type="ARBA" id="ARBA00022755"/>
    </source>
</evidence>
<sequence>MSSTAAKNTRPNQFNLVVCASGGGGNFQAIIDKQDMLAVTITKLIVDRPCGAVQRAQQQGIAVHQLNYSGDLAQQLLSAIPENTNLIVLAGFMPILPAAVCKHWHKKIINTHPSLLPRYGGKGMYGVKVQEAVMQAKEKYAGCTVHYVDSGIDTGEIILQKVIEVDYRLTPWELGGLVFKEENKLLVDAIQLLKLNEAAEMQCN</sequence>
<dbReference type="RefSeq" id="WP_310273479.1">
    <property type="nucleotide sequence ID" value="NZ_JAVDWR010000001.1"/>
</dbReference>
<keyword evidence="3 6" id="KW-0808">Transferase</keyword>
<dbReference type="EMBL" id="JAVDWR010000001">
    <property type="protein sequence ID" value="MDR7119174.1"/>
    <property type="molecule type" value="Genomic_DNA"/>
</dbReference>
<proteinExistence type="predicted"/>
<accession>A0ABU1VTW7</accession>
<reference evidence="6 7" key="1">
    <citation type="submission" date="2023-07" db="EMBL/GenBank/DDBJ databases">
        <title>Sorghum-associated microbial communities from plants grown in Nebraska, USA.</title>
        <authorList>
            <person name="Schachtman D."/>
        </authorList>
    </citation>
    <scope>NUCLEOTIDE SEQUENCE [LARGE SCALE GENOMIC DNA]</scope>
    <source>
        <strain evidence="6 7">4138</strain>
    </source>
</reference>